<evidence type="ECO:0000259" key="2">
    <source>
        <dbReference type="Pfam" id="PF00561"/>
    </source>
</evidence>
<dbReference type="Proteomes" id="UP000750711">
    <property type="component" value="Unassembled WGS sequence"/>
</dbReference>
<reference evidence="3" key="1">
    <citation type="submission" date="2021-03" db="EMBL/GenBank/DDBJ databases">
        <title>Comparative genomics and phylogenomic investigation of the class Geoglossomycetes provide insights into ecological specialization and systematics.</title>
        <authorList>
            <person name="Melie T."/>
            <person name="Pirro S."/>
            <person name="Miller A.N."/>
            <person name="Quandt A."/>
        </authorList>
    </citation>
    <scope>NUCLEOTIDE SEQUENCE</scope>
    <source>
        <strain evidence="3">CAQ_001_2017</strain>
    </source>
</reference>
<keyword evidence="1" id="KW-0472">Membrane</keyword>
<evidence type="ECO:0000256" key="1">
    <source>
        <dbReference type="SAM" id="Phobius"/>
    </source>
</evidence>
<sequence>MIKNSLWNYIFIRACIFFLHWIAPLCILYCTIILYIRFFWFLEPASFRVPLVVEGWVAAETTFYLFVYIPLKYYLQGPATHPPPVPREQRRKLFRRCHENVLHPERYLSKWFIDAPLSEIKRENIKDFLRWAFLNTGKSDPRDCEELEEYVEGLEKMLGWKFEDGRGKAKCLRLTLDDVDMFHRSLTWYLVNSQGLNAMRNILLFGVSTQGDDTHPCVFVVDVITSGRMMYHSFQFHRTALLQIPTVFPFRPVMLLSRRKSTAKTLTYWHRPHTSKTRLPILFIHGIGIGLYPYVNFLAELNQDDDFAATDGQLGIIAVEIMPVSFRITNQALEKDDMCKEIHSILRKHGWEKVVLVSHSYGSVISTHLLHTQETAEKITSAVLIDPVSFLLHLPDVAYNFIYRKPTHANEHQLYYFASKDMGVSHTLARRFFWSENILWKEDVEGRNFTVSLGGKDLIVDTEVVGAYLAGADKESRELGSWKSRPWRGEGLDLLWFQELDHAQVFDCKATRSKLLEVVRAYCAMG</sequence>
<proteinExistence type="predicted"/>
<dbReference type="Pfam" id="PF00561">
    <property type="entry name" value="Abhydrolase_1"/>
    <property type="match status" value="1"/>
</dbReference>
<gene>
    <name evidence="3" type="ORF">GP486_003013</name>
</gene>
<dbReference type="InterPro" id="IPR000073">
    <property type="entry name" value="AB_hydrolase_1"/>
</dbReference>
<keyword evidence="1" id="KW-1133">Transmembrane helix</keyword>
<name>A0A9P8LDV9_9PEZI</name>
<dbReference type="Gene3D" id="3.40.50.1820">
    <property type="entry name" value="alpha/beta hydrolase"/>
    <property type="match status" value="1"/>
</dbReference>
<organism evidence="3 4">
    <name type="scientific">Trichoglossum hirsutum</name>
    <dbReference type="NCBI Taxonomy" id="265104"/>
    <lineage>
        <taxon>Eukaryota</taxon>
        <taxon>Fungi</taxon>
        <taxon>Dikarya</taxon>
        <taxon>Ascomycota</taxon>
        <taxon>Pezizomycotina</taxon>
        <taxon>Geoglossomycetes</taxon>
        <taxon>Geoglossales</taxon>
        <taxon>Geoglossaceae</taxon>
        <taxon>Trichoglossum</taxon>
    </lineage>
</organism>
<dbReference type="InterPro" id="IPR029058">
    <property type="entry name" value="AB_hydrolase_fold"/>
</dbReference>
<accession>A0A9P8LDV9</accession>
<protein>
    <recommendedName>
        <fullName evidence="2">AB hydrolase-1 domain-containing protein</fullName>
    </recommendedName>
</protein>
<feature type="transmembrane region" description="Helical" evidence="1">
    <location>
        <begin position="12"/>
        <end position="36"/>
    </location>
</feature>
<evidence type="ECO:0000313" key="3">
    <source>
        <dbReference type="EMBL" id="KAH0562295.1"/>
    </source>
</evidence>
<dbReference type="PANTHER" id="PTHR37471">
    <property type="entry name" value="UNNAMED PRODUCT"/>
    <property type="match status" value="1"/>
</dbReference>
<feature type="domain" description="AB hydrolase-1" evidence="2">
    <location>
        <begin position="280"/>
        <end position="393"/>
    </location>
</feature>
<dbReference type="AlphaFoldDB" id="A0A9P8LDV9"/>
<keyword evidence="4" id="KW-1185">Reference proteome</keyword>
<dbReference type="SUPFAM" id="SSF53474">
    <property type="entry name" value="alpha/beta-Hydrolases"/>
    <property type="match status" value="1"/>
</dbReference>
<keyword evidence="1" id="KW-0812">Transmembrane</keyword>
<evidence type="ECO:0000313" key="4">
    <source>
        <dbReference type="Proteomes" id="UP000750711"/>
    </source>
</evidence>
<dbReference type="PANTHER" id="PTHR37471:SF1">
    <property type="entry name" value="AB HYDROLASE-1 DOMAIN-CONTAINING PROTEIN"/>
    <property type="match status" value="1"/>
</dbReference>
<comment type="caution">
    <text evidence="3">The sequence shown here is derived from an EMBL/GenBank/DDBJ whole genome shotgun (WGS) entry which is preliminary data.</text>
</comment>
<dbReference type="EMBL" id="JAGHQM010000375">
    <property type="protein sequence ID" value="KAH0562295.1"/>
    <property type="molecule type" value="Genomic_DNA"/>
</dbReference>